<feature type="compositionally biased region" description="Polar residues" evidence="1">
    <location>
        <begin position="1"/>
        <end position="11"/>
    </location>
</feature>
<accession>A0A371DHY9</accession>
<dbReference type="Proteomes" id="UP000256964">
    <property type="component" value="Unassembled WGS sequence"/>
</dbReference>
<dbReference type="EMBL" id="KZ857391">
    <property type="protein sequence ID" value="RDX52138.1"/>
    <property type="molecule type" value="Genomic_DNA"/>
</dbReference>
<dbReference type="AlphaFoldDB" id="A0A371DHY9"/>
<protein>
    <recommendedName>
        <fullName evidence="2">Fungal-type protein kinase domain-containing protein</fullName>
    </recommendedName>
</protein>
<reference evidence="3 4" key="1">
    <citation type="journal article" date="2018" name="Biotechnol. Biofuels">
        <title>Integrative visual omics of the white-rot fungus Polyporus brumalis exposes the biotechnological potential of its oxidative enzymes for delignifying raw plant biomass.</title>
        <authorList>
            <person name="Miyauchi S."/>
            <person name="Rancon A."/>
            <person name="Drula E."/>
            <person name="Hage H."/>
            <person name="Chaduli D."/>
            <person name="Favel A."/>
            <person name="Grisel S."/>
            <person name="Henrissat B."/>
            <person name="Herpoel-Gimbert I."/>
            <person name="Ruiz-Duenas F.J."/>
            <person name="Chevret D."/>
            <person name="Hainaut M."/>
            <person name="Lin J."/>
            <person name="Wang M."/>
            <person name="Pangilinan J."/>
            <person name="Lipzen A."/>
            <person name="Lesage-Meessen L."/>
            <person name="Navarro D."/>
            <person name="Riley R."/>
            <person name="Grigoriev I.V."/>
            <person name="Zhou S."/>
            <person name="Raouche S."/>
            <person name="Rosso M.N."/>
        </authorList>
    </citation>
    <scope>NUCLEOTIDE SEQUENCE [LARGE SCALE GENOMIC DNA]</scope>
    <source>
        <strain evidence="3 4">BRFM 1820</strain>
    </source>
</reference>
<evidence type="ECO:0000313" key="4">
    <source>
        <dbReference type="Proteomes" id="UP000256964"/>
    </source>
</evidence>
<feature type="domain" description="Fungal-type protein kinase" evidence="2">
    <location>
        <begin position="44"/>
        <end position="142"/>
    </location>
</feature>
<keyword evidence="4" id="KW-1185">Reference proteome</keyword>
<name>A0A371DHY9_9APHY</name>
<feature type="non-terminal residue" evidence="3">
    <location>
        <position position="1"/>
    </location>
</feature>
<organism evidence="3 4">
    <name type="scientific">Lentinus brumalis</name>
    <dbReference type="NCBI Taxonomy" id="2498619"/>
    <lineage>
        <taxon>Eukaryota</taxon>
        <taxon>Fungi</taxon>
        <taxon>Dikarya</taxon>
        <taxon>Basidiomycota</taxon>
        <taxon>Agaricomycotina</taxon>
        <taxon>Agaricomycetes</taxon>
        <taxon>Polyporales</taxon>
        <taxon>Polyporaceae</taxon>
        <taxon>Lentinus</taxon>
    </lineage>
</organism>
<dbReference type="InterPro" id="IPR040976">
    <property type="entry name" value="Pkinase_fungal"/>
</dbReference>
<feature type="compositionally biased region" description="Polar residues" evidence="1">
    <location>
        <begin position="40"/>
        <end position="55"/>
    </location>
</feature>
<evidence type="ECO:0000259" key="2">
    <source>
        <dbReference type="Pfam" id="PF17667"/>
    </source>
</evidence>
<evidence type="ECO:0000256" key="1">
    <source>
        <dbReference type="SAM" id="MobiDB-lite"/>
    </source>
</evidence>
<sequence>MATTNSSQTVPASDDCSLAPEPDVMQVDPNRNPPAKDSNRTSTRTQDTKAPSAQPFQRVRRVSPRTLDQFTNSHELVYVVAGAVRAHERLYKEAGVLHGDINPNTILILDWPASEGDSDGAAQGKARSEGALIDFDVPYSLEGIRQLVHPWPYKF</sequence>
<gene>
    <name evidence="3" type="ORF">OH76DRAFT_1400476</name>
</gene>
<dbReference type="Pfam" id="PF17667">
    <property type="entry name" value="Pkinase_fungal"/>
    <property type="match status" value="1"/>
</dbReference>
<proteinExistence type="predicted"/>
<evidence type="ECO:0000313" key="3">
    <source>
        <dbReference type="EMBL" id="RDX52138.1"/>
    </source>
</evidence>
<dbReference type="OrthoDB" id="5584477at2759"/>
<feature type="region of interest" description="Disordered" evidence="1">
    <location>
        <begin position="1"/>
        <end position="65"/>
    </location>
</feature>